<comment type="caution">
    <text evidence="1">The sequence shown here is derived from an EMBL/GenBank/DDBJ whole genome shotgun (WGS) entry which is preliminary data.</text>
</comment>
<name>A0A7I8W9B9_9ANNE</name>
<sequence length="443" mass="51411">MRDQIELTKRRLTRPVCRLQTTISSSVGPKEIKEYTCQNPDWLFMKNGRAYAVSNILYKHIKFDCSFNPIMNTEEEKVEEAKVNFNEEDVSYKLLHDLNVAKCWVRGEKYVGIFGYPIRDDAKLARLLKKHPNSQKKYNILALSLHGLSLASFVRNFPNSYGYFIKNMKGRFMKGYSVSEGTQTSAFLTLLANTQMKEIPKHANFTGEYIWESIKTAGYVTLFAKHSTVELDKVLKFSKYGKTADHYFDFNTDGLLSDEKACLESKLFETKRLYKLLTDVYNVYEDVPTFSFFHMNSLTTDSMQQLKNSDIELLSTLKLLNRNSLRSTIVFIMSDVGDAAARNHIFLKDKNYEEIQPFLGIALPKKFRDEHRNFYENFKINENYLINGFDIYETFRHISQIGDSMGKTDINGRGISLFKAIPSDRTCESEQIKQEWCPCYTVQ</sequence>
<gene>
    <name evidence="1" type="ORF">DGYR_LOCUS12214</name>
</gene>
<dbReference type="AlphaFoldDB" id="A0A7I8W9B9"/>
<dbReference type="GO" id="GO:0005615">
    <property type="term" value="C:extracellular space"/>
    <property type="evidence" value="ECO:0007669"/>
    <property type="project" value="TreeGrafter"/>
</dbReference>
<dbReference type="Proteomes" id="UP000549394">
    <property type="component" value="Unassembled WGS sequence"/>
</dbReference>
<dbReference type="Pfam" id="PF02995">
    <property type="entry name" value="DUF229"/>
    <property type="match status" value="1"/>
</dbReference>
<organism evidence="1 2">
    <name type="scientific">Dimorphilus gyrociliatus</name>
    <dbReference type="NCBI Taxonomy" id="2664684"/>
    <lineage>
        <taxon>Eukaryota</taxon>
        <taxon>Metazoa</taxon>
        <taxon>Spiralia</taxon>
        <taxon>Lophotrochozoa</taxon>
        <taxon>Annelida</taxon>
        <taxon>Polychaeta</taxon>
        <taxon>Polychaeta incertae sedis</taxon>
        <taxon>Dinophilidae</taxon>
        <taxon>Dimorphilus</taxon>
    </lineage>
</organism>
<dbReference type="PANTHER" id="PTHR10974:SF1">
    <property type="entry name" value="FI08016P-RELATED"/>
    <property type="match status" value="1"/>
</dbReference>
<evidence type="ECO:0000313" key="1">
    <source>
        <dbReference type="EMBL" id="CAD5124720.1"/>
    </source>
</evidence>
<dbReference type="InterPro" id="IPR004245">
    <property type="entry name" value="DUF229"/>
</dbReference>
<dbReference type="OrthoDB" id="413313at2759"/>
<accession>A0A7I8W9B9</accession>
<dbReference type="PANTHER" id="PTHR10974">
    <property type="entry name" value="FI08016P-RELATED"/>
    <property type="match status" value="1"/>
</dbReference>
<keyword evidence="2" id="KW-1185">Reference proteome</keyword>
<dbReference type="EMBL" id="CAJFCJ010000022">
    <property type="protein sequence ID" value="CAD5124720.1"/>
    <property type="molecule type" value="Genomic_DNA"/>
</dbReference>
<evidence type="ECO:0000313" key="2">
    <source>
        <dbReference type="Proteomes" id="UP000549394"/>
    </source>
</evidence>
<reference evidence="1 2" key="1">
    <citation type="submission" date="2020-08" db="EMBL/GenBank/DDBJ databases">
        <authorList>
            <person name="Hejnol A."/>
        </authorList>
    </citation>
    <scope>NUCLEOTIDE SEQUENCE [LARGE SCALE GENOMIC DNA]</scope>
</reference>
<protein>
    <submittedName>
        <fullName evidence="1">DgyrCDS12991</fullName>
    </submittedName>
</protein>
<proteinExistence type="predicted"/>